<accession>A0ACD5AD86</accession>
<evidence type="ECO:0000313" key="2">
    <source>
        <dbReference type="Proteomes" id="UP001432251"/>
    </source>
</evidence>
<gene>
    <name evidence="1" type="ORF">V2W30_18905</name>
</gene>
<dbReference type="Proteomes" id="UP001432251">
    <property type="component" value="Chromosome"/>
</dbReference>
<protein>
    <submittedName>
        <fullName evidence="1">Sulfite exporter TauE/SafE family protein</fullName>
    </submittedName>
</protein>
<sequence>MGGAGELALAVLVAVAGCAQWLTGMGFALIAAPALVLLLGPTDGVLLANCGAGLASCAGLVGSWQRVRLRAMLPFVAASVCTVPVGTWAAARLPEPVLMIVLGALVCLAVALVARGLRLPALGGTGGAVAAGERAAS</sequence>
<keyword evidence="2" id="KW-1185">Reference proteome</keyword>
<name>A0ACD5AD86_9ACTN</name>
<dbReference type="EMBL" id="CP146022">
    <property type="protein sequence ID" value="WWQ65198.1"/>
    <property type="molecule type" value="Genomic_DNA"/>
</dbReference>
<proteinExistence type="predicted"/>
<evidence type="ECO:0000313" key="1">
    <source>
        <dbReference type="EMBL" id="WWQ65198.1"/>
    </source>
</evidence>
<organism evidence="1 2">
    <name type="scientific">Streptomyces citrinus</name>
    <dbReference type="NCBI Taxonomy" id="3118173"/>
    <lineage>
        <taxon>Bacteria</taxon>
        <taxon>Bacillati</taxon>
        <taxon>Actinomycetota</taxon>
        <taxon>Actinomycetes</taxon>
        <taxon>Kitasatosporales</taxon>
        <taxon>Streptomycetaceae</taxon>
        <taxon>Streptomyces</taxon>
    </lineage>
</organism>
<reference evidence="1" key="1">
    <citation type="journal article" date="2025" name="Int. J. Syst. Evol. Microbiol.">
        <title>Streptomyces citrinus sp. nov., with yellow diffusible pigment.</title>
        <authorList>
            <person name="He Y."/>
            <person name="Yang E."/>
            <person name="Xu J."/>
            <person name="Sun Y."/>
            <person name="Sun L."/>
        </authorList>
    </citation>
    <scope>NUCLEOTIDE SEQUENCE</scope>
    <source>
        <strain evidence="1">Q6</strain>
    </source>
</reference>